<dbReference type="OrthoDB" id="9816289at2"/>
<evidence type="ECO:0000256" key="1">
    <source>
        <dbReference type="ARBA" id="ARBA00022801"/>
    </source>
</evidence>
<organism evidence="4 5">
    <name type="scientific">Elusimicrobium minutum (strain Pei191)</name>
    <dbReference type="NCBI Taxonomy" id="445932"/>
    <lineage>
        <taxon>Bacteria</taxon>
        <taxon>Pseudomonadati</taxon>
        <taxon>Elusimicrobiota</taxon>
        <taxon>Elusimicrobia</taxon>
        <taxon>Elusimicrobiales</taxon>
        <taxon>Elusimicrobiaceae</taxon>
        <taxon>Elusimicrobium</taxon>
    </lineage>
</organism>
<dbReference type="PROSITE" id="PS00893">
    <property type="entry name" value="NUDIX_BOX"/>
    <property type="match status" value="1"/>
</dbReference>
<evidence type="ECO:0000313" key="5">
    <source>
        <dbReference type="Proteomes" id="UP000001029"/>
    </source>
</evidence>
<gene>
    <name evidence="4" type="ordered locus">Emin_0069</name>
</gene>
<dbReference type="GO" id="GO:0006167">
    <property type="term" value="P:AMP biosynthetic process"/>
    <property type="evidence" value="ECO:0007669"/>
    <property type="project" value="TreeGrafter"/>
</dbReference>
<protein>
    <submittedName>
        <fullName evidence="4">ADP-ribose pyrophosphatase</fullName>
    </submittedName>
</protein>
<dbReference type="InterPro" id="IPR015797">
    <property type="entry name" value="NUDIX_hydrolase-like_dom_sf"/>
</dbReference>
<dbReference type="InterPro" id="IPR020476">
    <property type="entry name" value="Nudix_hydrolase"/>
</dbReference>
<proteinExistence type="inferred from homology"/>
<dbReference type="CDD" id="cd03673">
    <property type="entry name" value="NUDIX_Ap6A_hydrolase"/>
    <property type="match status" value="1"/>
</dbReference>
<dbReference type="InterPro" id="IPR020084">
    <property type="entry name" value="NUDIX_hydrolase_CS"/>
</dbReference>
<dbReference type="KEGG" id="emi:Emin_0069"/>
<evidence type="ECO:0000313" key="4">
    <source>
        <dbReference type="EMBL" id="ACC97636.1"/>
    </source>
</evidence>
<reference evidence="4 5" key="1">
    <citation type="journal article" date="2009" name="Appl. Environ. Microbiol.">
        <title>Genomic analysis of 'Elusimicrobium minutum,' the first cultivated representative of the phylum 'Elusimicrobia' (formerly termite group 1).</title>
        <authorList>
            <person name="Herlemann D.P.R."/>
            <person name="Geissinger O."/>
            <person name="Ikeda-Ohtsubo W."/>
            <person name="Kunin V."/>
            <person name="Sun H."/>
            <person name="Lapidus A."/>
            <person name="Hugenholtz P."/>
            <person name="Brune A."/>
        </authorList>
    </citation>
    <scope>NUCLEOTIDE SEQUENCE [LARGE SCALE GENOMIC DNA]</scope>
    <source>
        <strain evidence="4 5">Pei191</strain>
    </source>
</reference>
<accession>B2KAU0</accession>
<dbReference type="GO" id="GO:0004081">
    <property type="term" value="F:bis(5'-nucleosyl)-tetraphosphatase (asymmetrical) activity"/>
    <property type="evidence" value="ECO:0007669"/>
    <property type="project" value="TreeGrafter"/>
</dbReference>
<feature type="domain" description="Nudix hydrolase" evidence="3">
    <location>
        <begin position="1"/>
        <end position="132"/>
    </location>
</feature>
<keyword evidence="5" id="KW-1185">Reference proteome</keyword>
<dbReference type="Proteomes" id="UP000001029">
    <property type="component" value="Chromosome"/>
</dbReference>
<dbReference type="STRING" id="445932.Emin_0069"/>
<dbReference type="EMBL" id="CP001055">
    <property type="protein sequence ID" value="ACC97636.1"/>
    <property type="molecule type" value="Genomic_DNA"/>
</dbReference>
<dbReference type="Pfam" id="PF00293">
    <property type="entry name" value="NUDIX"/>
    <property type="match status" value="1"/>
</dbReference>
<keyword evidence="1 2" id="KW-0378">Hydrolase</keyword>
<dbReference type="HOGENOM" id="CLU_037162_14_4_0"/>
<evidence type="ECO:0000256" key="2">
    <source>
        <dbReference type="RuleBase" id="RU003476"/>
    </source>
</evidence>
<dbReference type="AlphaFoldDB" id="B2KAU0"/>
<sequence>MIVSEFSCGGVVLEGRKVLLVQVKNMKGKKLWTFPKGHIEPGETPRQAALREVLEETGHKASIVRPIIRVKYAFTFQGNYVKKTVQWYLMKKLGRIGKPDASEILAVRWVSVTKAKEMVQYPSDLRLIDMVETTLPPGPEVADDFEE</sequence>
<dbReference type="InterPro" id="IPR051325">
    <property type="entry name" value="Nudix_hydrolase_domain"/>
</dbReference>
<evidence type="ECO:0000259" key="3">
    <source>
        <dbReference type="PROSITE" id="PS51462"/>
    </source>
</evidence>
<comment type="similarity">
    <text evidence="2">Belongs to the Nudix hydrolase family.</text>
</comment>
<dbReference type="RefSeq" id="WP_012414251.1">
    <property type="nucleotide sequence ID" value="NC_010644.1"/>
</dbReference>
<dbReference type="PRINTS" id="PR00502">
    <property type="entry name" value="NUDIXFAMILY"/>
</dbReference>
<dbReference type="SUPFAM" id="SSF55811">
    <property type="entry name" value="Nudix"/>
    <property type="match status" value="1"/>
</dbReference>
<name>B2KAU0_ELUMP</name>
<dbReference type="GO" id="GO:0006754">
    <property type="term" value="P:ATP biosynthetic process"/>
    <property type="evidence" value="ECO:0007669"/>
    <property type="project" value="TreeGrafter"/>
</dbReference>
<dbReference type="PROSITE" id="PS51462">
    <property type="entry name" value="NUDIX"/>
    <property type="match status" value="1"/>
</dbReference>
<dbReference type="Gene3D" id="3.90.79.10">
    <property type="entry name" value="Nucleoside Triphosphate Pyrophosphohydrolase"/>
    <property type="match status" value="1"/>
</dbReference>
<dbReference type="InterPro" id="IPR000086">
    <property type="entry name" value="NUDIX_hydrolase_dom"/>
</dbReference>
<dbReference type="PANTHER" id="PTHR21340">
    <property type="entry name" value="DIADENOSINE 5,5-P1,P4-TETRAPHOSPHATE PYROPHOSPHOHYDROLASE MUTT"/>
    <property type="match status" value="1"/>
</dbReference>
<dbReference type="PANTHER" id="PTHR21340:SF0">
    <property type="entry name" value="BIS(5'-NUCLEOSYL)-TETRAPHOSPHATASE [ASYMMETRICAL]"/>
    <property type="match status" value="1"/>
</dbReference>